<keyword evidence="1" id="KW-1133">Transmembrane helix</keyword>
<gene>
    <name evidence="2" type="ordered locus">Echvi_2959</name>
</gene>
<evidence type="ECO:0000313" key="3">
    <source>
        <dbReference type="Proteomes" id="UP000010796"/>
    </source>
</evidence>
<accession>L0G0X3</accession>
<name>L0G0X3_ECHVK</name>
<reference evidence="3" key="1">
    <citation type="submission" date="2012-02" db="EMBL/GenBank/DDBJ databases">
        <title>The complete genome of Echinicola vietnamensis DSM 17526.</title>
        <authorList>
            <person name="Lucas S."/>
            <person name="Copeland A."/>
            <person name="Lapidus A."/>
            <person name="Glavina del Rio T."/>
            <person name="Dalin E."/>
            <person name="Tice H."/>
            <person name="Bruce D."/>
            <person name="Goodwin L."/>
            <person name="Pitluck S."/>
            <person name="Peters L."/>
            <person name="Ovchinnikova G."/>
            <person name="Teshima H."/>
            <person name="Kyrpides N."/>
            <person name="Mavromatis K."/>
            <person name="Ivanova N."/>
            <person name="Brettin T."/>
            <person name="Detter J.C."/>
            <person name="Han C."/>
            <person name="Larimer F."/>
            <person name="Land M."/>
            <person name="Hauser L."/>
            <person name="Markowitz V."/>
            <person name="Cheng J.-F."/>
            <person name="Hugenholtz P."/>
            <person name="Woyke T."/>
            <person name="Wu D."/>
            <person name="Brambilla E."/>
            <person name="Klenk H.-P."/>
            <person name="Eisen J.A."/>
        </authorList>
    </citation>
    <scope>NUCLEOTIDE SEQUENCE [LARGE SCALE GENOMIC DNA]</scope>
    <source>
        <strain evidence="3">DSM 17526 / LMG 23754 / KMM 6221</strain>
    </source>
</reference>
<evidence type="ECO:0000313" key="2">
    <source>
        <dbReference type="EMBL" id="AGA79197.1"/>
    </source>
</evidence>
<proteinExistence type="predicted"/>
<dbReference type="EMBL" id="CP003346">
    <property type="protein sequence ID" value="AGA79197.1"/>
    <property type="molecule type" value="Genomic_DNA"/>
</dbReference>
<evidence type="ECO:0000256" key="1">
    <source>
        <dbReference type="SAM" id="Phobius"/>
    </source>
</evidence>
<protein>
    <submittedName>
        <fullName evidence="2">Uncharacterized protein</fullName>
    </submittedName>
</protein>
<dbReference type="HOGENOM" id="CLU_3132762_0_0_10"/>
<dbReference type="RefSeq" id="WP_015266749.1">
    <property type="nucleotide sequence ID" value="NC_019904.1"/>
</dbReference>
<dbReference type="Proteomes" id="UP000010796">
    <property type="component" value="Chromosome"/>
</dbReference>
<keyword evidence="3" id="KW-1185">Reference proteome</keyword>
<keyword evidence="1" id="KW-0812">Transmembrane</keyword>
<organism evidence="2 3">
    <name type="scientific">Echinicola vietnamensis (strain DSM 17526 / LMG 23754 / KMM 6221)</name>
    <dbReference type="NCBI Taxonomy" id="926556"/>
    <lineage>
        <taxon>Bacteria</taxon>
        <taxon>Pseudomonadati</taxon>
        <taxon>Bacteroidota</taxon>
        <taxon>Cytophagia</taxon>
        <taxon>Cytophagales</taxon>
        <taxon>Cyclobacteriaceae</taxon>
        <taxon>Echinicola</taxon>
    </lineage>
</organism>
<sequence>MLLEIFNSPLGSGAQLFILIVCILIGLGAGLSNMDIRNSLFKGNKKEK</sequence>
<dbReference type="AlphaFoldDB" id="L0G0X3"/>
<dbReference type="KEGG" id="evi:Echvi_2959"/>
<keyword evidence="1" id="KW-0472">Membrane</keyword>
<feature type="transmembrane region" description="Helical" evidence="1">
    <location>
        <begin position="12"/>
        <end position="32"/>
    </location>
</feature>